<feature type="region of interest" description="Disordered" evidence="6">
    <location>
        <begin position="316"/>
        <end position="336"/>
    </location>
</feature>
<keyword evidence="9" id="KW-1185">Reference proteome</keyword>
<feature type="region of interest" description="Disordered" evidence="6">
    <location>
        <begin position="1"/>
        <end position="52"/>
    </location>
</feature>
<dbReference type="InterPro" id="IPR003340">
    <property type="entry name" value="B3_DNA-bd"/>
</dbReference>
<feature type="compositionally biased region" description="Low complexity" evidence="6">
    <location>
        <begin position="42"/>
        <end position="52"/>
    </location>
</feature>
<dbReference type="EnsemblPlants" id="Kaladp0011s0208.2.v1.1">
    <property type="protein sequence ID" value="Kaladp0011s0208.2.v1.1.CDS.1"/>
    <property type="gene ID" value="Kaladp0011s0208.v1.1"/>
</dbReference>
<keyword evidence="3" id="KW-0238">DNA-binding</keyword>
<proteinExistence type="predicted"/>
<feature type="domain" description="TF-B3" evidence="7">
    <location>
        <begin position="143"/>
        <end position="248"/>
    </location>
</feature>
<dbReference type="AlphaFoldDB" id="A0A7N0RG73"/>
<dbReference type="Gene3D" id="2.40.330.10">
    <property type="entry name" value="DNA-binding pseudobarrel domain"/>
    <property type="match status" value="1"/>
</dbReference>
<feature type="compositionally biased region" description="Basic and acidic residues" evidence="6">
    <location>
        <begin position="1"/>
        <end position="16"/>
    </location>
</feature>
<dbReference type="Gramene" id="Kaladp0011s0208.2.v1.1">
    <property type="protein sequence ID" value="Kaladp0011s0208.2.v1.1.CDS.1"/>
    <property type="gene ID" value="Kaladp0011s0208.v1.1"/>
</dbReference>
<dbReference type="GO" id="GO:0003677">
    <property type="term" value="F:DNA binding"/>
    <property type="evidence" value="ECO:0007669"/>
    <property type="project" value="UniProtKB-KW"/>
</dbReference>
<dbReference type="GO" id="GO:0003700">
    <property type="term" value="F:DNA-binding transcription factor activity"/>
    <property type="evidence" value="ECO:0007669"/>
    <property type="project" value="InterPro"/>
</dbReference>
<comment type="subcellular location">
    <subcellularLocation>
        <location evidence="1">Nucleus</location>
    </subcellularLocation>
</comment>
<dbReference type="PANTHER" id="PTHR31140">
    <property type="entry name" value="B3 DOMAIN-CONTAINING TRANSCRIPTION FACTOR ABI3"/>
    <property type="match status" value="1"/>
</dbReference>
<evidence type="ECO:0000256" key="1">
    <source>
        <dbReference type="ARBA" id="ARBA00004123"/>
    </source>
</evidence>
<dbReference type="PROSITE" id="PS50863">
    <property type="entry name" value="B3"/>
    <property type="match status" value="1"/>
</dbReference>
<evidence type="ECO:0000256" key="5">
    <source>
        <dbReference type="ARBA" id="ARBA00023242"/>
    </source>
</evidence>
<dbReference type="FunFam" id="2.40.330.10:FF:000002">
    <property type="entry name" value="B3 domain-containing protein"/>
    <property type="match status" value="1"/>
</dbReference>
<keyword evidence="4" id="KW-0804">Transcription</keyword>
<feature type="compositionally biased region" description="Low complexity" evidence="6">
    <location>
        <begin position="316"/>
        <end position="326"/>
    </location>
</feature>
<dbReference type="SUPFAM" id="SSF101936">
    <property type="entry name" value="DNA-binding pseudobarrel domain"/>
    <property type="match status" value="1"/>
</dbReference>
<dbReference type="Gramene" id="Kaladp0011s0208.1.v1.1">
    <property type="protein sequence ID" value="Kaladp0011s0208.1.v1.1.CDS.1"/>
    <property type="gene ID" value="Kaladp0011s0208.v1.1"/>
</dbReference>
<evidence type="ECO:0000256" key="3">
    <source>
        <dbReference type="ARBA" id="ARBA00023125"/>
    </source>
</evidence>
<dbReference type="CDD" id="cd10017">
    <property type="entry name" value="B3_DNA"/>
    <property type="match status" value="1"/>
</dbReference>
<evidence type="ECO:0000256" key="4">
    <source>
        <dbReference type="ARBA" id="ARBA00023163"/>
    </source>
</evidence>
<dbReference type="GO" id="GO:0005634">
    <property type="term" value="C:nucleus"/>
    <property type="evidence" value="ECO:0007669"/>
    <property type="project" value="UniProtKB-SubCell"/>
</dbReference>
<dbReference type="PANTHER" id="PTHR31140:SF123">
    <property type="entry name" value="B3 DOMAIN-CONTAINING TRANSCRIPTION FACTOR NGA1"/>
    <property type="match status" value="1"/>
</dbReference>
<keyword evidence="5" id="KW-0539">Nucleus</keyword>
<dbReference type="EnsemblPlants" id="Kaladp0011s0208.1.v1.1">
    <property type="protein sequence ID" value="Kaladp0011s0208.1.v1.1.CDS.1"/>
    <property type="gene ID" value="Kaladp0011s0208.v1.1"/>
</dbReference>
<evidence type="ECO:0000256" key="6">
    <source>
        <dbReference type="SAM" id="MobiDB-lite"/>
    </source>
</evidence>
<evidence type="ECO:0000256" key="2">
    <source>
        <dbReference type="ARBA" id="ARBA00023015"/>
    </source>
</evidence>
<evidence type="ECO:0000313" key="9">
    <source>
        <dbReference type="Proteomes" id="UP000594263"/>
    </source>
</evidence>
<reference evidence="8" key="1">
    <citation type="submission" date="2021-01" db="UniProtKB">
        <authorList>
            <consortium name="EnsemblPlants"/>
        </authorList>
    </citation>
    <scope>IDENTIFICATION</scope>
</reference>
<keyword evidence="2" id="KW-0805">Transcription regulation</keyword>
<evidence type="ECO:0000259" key="7">
    <source>
        <dbReference type="PROSITE" id="PS50863"/>
    </source>
</evidence>
<protein>
    <recommendedName>
        <fullName evidence="7">TF-B3 domain-containing protein</fullName>
    </recommendedName>
</protein>
<dbReference type="SMART" id="SM01019">
    <property type="entry name" value="B3"/>
    <property type="match status" value="1"/>
</dbReference>
<dbReference type="InterPro" id="IPR015300">
    <property type="entry name" value="DNA-bd_pseudobarrel_sf"/>
</dbReference>
<name>A0A7N0RG73_KALFE</name>
<feature type="compositionally biased region" description="Polar residues" evidence="6">
    <location>
        <begin position="327"/>
        <end position="336"/>
    </location>
</feature>
<evidence type="ECO:0000313" key="8">
    <source>
        <dbReference type="EnsemblPlants" id="Kaladp0011s0208.2.v1.1.CDS.1"/>
    </source>
</evidence>
<dbReference type="InterPro" id="IPR044800">
    <property type="entry name" value="LEC2-like"/>
</dbReference>
<feature type="compositionally biased region" description="Low complexity" evidence="6">
    <location>
        <begin position="417"/>
        <end position="428"/>
    </location>
</feature>
<organism evidence="8 9">
    <name type="scientific">Kalanchoe fedtschenkoi</name>
    <name type="common">Lavender scallops</name>
    <name type="synonym">South American air plant</name>
    <dbReference type="NCBI Taxonomy" id="63787"/>
    <lineage>
        <taxon>Eukaryota</taxon>
        <taxon>Viridiplantae</taxon>
        <taxon>Streptophyta</taxon>
        <taxon>Embryophyta</taxon>
        <taxon>Tracheophyta</taxon>
        <taxon>Spermatophyta</taxon>
        <taxon>Magnoliopsida</taxon>
        <taxon>eudicotyledons</taxon>
        <taxon>Gunneridae</taxon>
        <taxon>Pentapetalae</taxon>
        <taxon>Saxifragales</taxon>
        <taxon>Crassulaceae</taxon>
        <taxon>Kalanchoe</taxon>
    </lineage>
</organism>
<accession>A0A7N0RG73</accession>
<dbReference type="Proteomes" id="UP000594263">
    <property type="component" value="Unplaced"/>
</dbReference>
<sequence length="454" mass="50964">MDRGSNSKGERHEDLHHQHHHIYQQQPAPSASGGGSYPAVTSSSPSSSHFSPFSFSHHDLLSPSNPYPPQTRDWFATSPAVVEDSASFRSSHNYFMEGNDDDDDDVRRRIEQQQSSSSYYNSQTSSQHAQTLAVDQIEKEHMFDKVVTPSDVGKLNRLVIPKQHAERYFPLDSSANEKGLLLNFEDRRGKSWRFRYSYWNSSQSYVMTKGWSRFVKEKKLDPGDIVSFQRGVGEMFKDRLFIDWRRRPSNPLLYHHDPSLTISSLSLPPQYFPFHQTRPAPWGTSTPLYLRPVAQLSSGHQFPQHNFHSHFYHYNQNQQQQQQQQQGAYSPYNNNDGFITYPHGSVAVGSSSPTVLYLRSSADEGRSGGDVGNSSTVFDSVPAVHQKAEGKKLRLFGVNMECENPPSTLDEQSEDLSSSPTPATASSPPESPRIQSDDGSVPGGGSKGNMSLSF</sequence>
<dbReference type="Pfam" id="PF02362">
    <property type="entry name" value="B3"/>
    <property type="match status" value="1"/>
</dbReference>
<feature type="region of interest" description="Disordered" evidence="6">
    <location>
        <begin position="402"/>
        <end position="454"/>
    </location>
</feature>